<feature type="domain" description="DNA-binding protein H-NS-like C-terminal" evidence="6">
    <location>
        <begin position="69"/>
        <end position="114"/>
    </location>
</feature>
<reference evidence="7 8" key="1">
    <citation type="submission" date="2021-09" db="EMBL/GenBank/DDBJ databases">
        <title>Lysobacter sp. 13A isolated from the river sediment.</title>
        <authorList>
            <person name="Liu H."/>
            <person name="Li S."/>
            <person name="Mao S."/>
        </authorList>
    </citation>
    <scope>NUCLEOTIDE SEQUENCE [LARGE SCALE GENOMIC DNA]</scope>
    <source>
        <strain evidence="7 8">13A</strain>
    </source>
</reference>
<feature type="coiled-coil region" evidence="5">
    <location>
        <begin position="3"/>
        <end position="30"/>
    </location>
</feature>
<dbReference type="InterPro" id="IPR027444">
    <property type="entry name" value="H-NS_C_dom"/>
</dbReference>
<dbReference type="Pfam" id="PF00816">
    <property type="entry name" value="Histone_HNS"/>
    <property type="match status" value="1"/>
</dbReference>
<comment type="similarity">
    <text evidence="2">Belongs to the histone-like protein H-NS family.</text>
</comment>
<evidence type="ECO:0000313" key="8">
    <source>
        <dbReference type="Proteomes" id="UP001430954"/>
    </source>
</evidence>
<evidence type="ECO:0000256" key="3">
    <source>
        <dbReference type="ARBA" id="ARBA00022490"/>
    </source>
</evidence>
<evidence type="ECO:0000256" key="5">
    <source>
        <dbReference type="SAM" id="Coils"/>
    </source>
</evidence>
<dbReference type="PANTHER" id="PTHR38097">
    <property type="match status" value="1"/>
</dbReference>
<dbReference type="SUPFAM" id="SSF81273">
    <property type="entry name" value="H-NS histone-like proteins"/>
    <property type="match status" value="1"/>
</dbReference>
<protein>
    <submittedName>
        <fullName evidence="7">H-NS histone family protein</fullName>
    </submittedName>
</protein>
<sequence>MKIDVSALNLRELETLLAAAERRKTLMARRRPVAVVRRELIAFAASHGYRIGELIDVRAPVRPARRTLANARARVAPKYRDPANKRRTWSGRGRMPRWLADQVKRGHSVTDFLIPGLARPTAKSSRRIGQRTVVKRS</sequence>
<comment type="subcellular location">
    <subcellularLocation>
        <location evidence="1">Cytoplasm</location>
        <location evidence="1">Nucleoid</location>
    </subcellularLocation>
</comment>
<dbReference type="InterPro" id="IPR037150">
    <property type="entry name" value="H-NS_C_dom_sf"/>
</dbReference>
<dbReference type="SMART" id="SM00528">
    <property type="entry name" value="HNS"/>
    <property type="match status" value="1"/>
</dbReference>
<keyword evidence="8" id="KW-1185">Reference proteome</keyword>
<name>A0ABS7T599_9GAMM</name>
<evidence type="ECO:0000256" key="1">
    <source>
        <dbReference type="ARBA" id="ARBA00004453"/>
    </source>
</evidence>
<gene>
    <name evidence="7" type="ORF">K6753_05750</name>
</gene>
<proteinExistence type="inferred from homology"/>
<dbReference type="Proteomes" id="UP001430954">
    <property type="component" value="Unassembled WGS sequence"/>
</dbReference>
<dbReference type="EMBL" id="JAINZW010000002">
    <property type="protein sequence ID" value="MBZ4039033.1"/>
    <property type="molecule type" value="Genomic_DNA"/>
</dbReference>
<dbReference type="RefSeq" id="WP_223675266.1">
    <property type="nucleotide sequence ID" value="NZ_JAINZW010000002.1"/>
</dbReference>
<dbReference type="PANTHER" id="PTHR38097:SF2">
    <property type="entry name" value="DNA-BINDING PROTEIN STPA"/>
    <property type="match status" value="1"/>
</dbReference>
<organism evidence="7 8">
    <name type="scientific">Novilysobacter selenitireducens</name>
    <dbReference type="NCBI Taxonomy" id="2872639"/>
    <lineage>
        <taxon>Bacteria</taxon>
        <taxon>Pseudomonadati</taxon>
        <taxon>Pseudomonadota</taxon>
        <taxon>Gammaproteobacteria</taxon>
        <taxon>Lysobacterales</taxon>
        <taxon>Lysobacteraceae</taxon>
        <taxon>Novilysobacter</taxon>
    </lineage>
</organism>
<evidence type="ECO:0000256" key="4">
    <source>
        <dbReference type="ARBA" id="ARBA00023125"/>
    </source>
</evidence>
<evidence type="ECO:0000259" key="6">
    <source>
        <dbReference type="SMART" id="SM00528"/>
    </source>
</evidence>
<accession>A0ABS7T599</accession>
<keyword evidence="3" id="KW-0963">Cytoplasm</keyword>
<evidence type="ECO:0000313" key="7">
    <source>
        <dbReference type="EMBL" id="MBZ4039033.1"/>
    </source>
</evidence>
<keyword evidence="5" id="KW-0175">Coiled coil</keyword>
<comment type="caution">
    <text evidence="7">The sequence shown here is derived from an EMBL/GenBank/DDBJ whole genome shotgun (WGS) entry which is preliminary data.</text>
</comment>
<evidence type="ECO:0000256" key="2">
    <source>
        <dbReference type="ARBA" id="ARBA00010610"/>
    </source>
</evidence>
<keyword evidence="4" id="KW-0238">DNA-binding</keyword>
<dbReference type="Gene3D" id="4.10.430.10">
    <property type="entry name" value="Histone-like protein H-NS, C-terminal domain"/>
    <property type="match status" value="1"/>
</dbReference>